<name>A0A835QS06_VANPL</name>
<evidence type="ECO:0000256" key="3">
    <source>
        <dbReference type="ARBA" id="ARBA00023242"/>
    </source>
</evidence>
<dbReference type="GO" id="GO:0005654">
    <property type="term" value="C:nucleoplasm"/>
    <property type="evidence" value="ECO:0007669"/>
    <property type="project" value="TreeGrafter"/>
</dbReference>
<comment type="subcellular location">
    <subcellularLocation>
        <location evidence="1">Nucleus</location>
    </subcellularLocation>
</comment>
<dbReference type="PANTHER" id="PTHR12687:SF4">
    <property type="entry name" value="NUCLEOLAR COMPLEX PROTEIN 2 HOMOLOG"/>
    <property type="match status" value="1"/>
</dbReference>
<comment type="caution">
    <text evidence="4">The sequence shown here is derived from an EMBL/GenBank/DDBJ whole genome shotgun (WGS) entry which is preliminary data.</text>
</comment>
<keyword evidence="5" id="KW-1185">Reference proteome</keyword>
<accession>A0A835QS06</accession>
<proteinExistence type="inferred from homology"/>
<keyword evidence="3" id="KW-0539">Nucleus</keyword>
<dbReference type="GO" id="GO:0005730">
    <property type="term" value="C:nucleolus"/>
    <property type="evidence" value="ECO:0007669"/>
    <property type="project" value="TreeGrafter"/>
</dbReference>
<evidence type="ECO:0000313" key="5">
    <source>
        <dbReference type="Proteomes" id="UP000636800"/>
    </source>
</evidence>
<dbReference type="InterPro" id="IPR005343">
    <property type="entry name" value="Noc2"/>
</dbReference>
<gene>
    <name evidence="4" type="ORF">HPP92_014639</name>
</gene>
<sequence length="133" mass="15598">MLRGNLKPVTVVLGWQDAVQDYIVHHKSRHPHQQKDPEFYQYLKEHDKELLEFNDEDKNSIGCIRSVLRAYRMACHHGDDVEDAVDRKFAILSSGVFNKIMVFVLNEMDGILRKLLNAPKCWRKQNRNGSNDY</sequence>
<dbReference type="OrthoDB" id="692274at2759"/>
<protein>
    <submittedName>
        <fullName evidence="4">Uncharacterized protein</fullName>
    </submittedName>
</protein>
<reference evidence="4 5" key="1">
    <citation type="journal article" date="2020" name="Nat. Food">
        <title>A phased Vanilla planifolia genome enables genetic improvement of flavour and production.</title>
        <authorList>
            <person name="Hasing T."/>
            <person name="Tang H."/>
            <person name="Brym M."/>
            <person name="Khazi F."/>
            <person name="Huang T."/>
            <person name="Chambers A.H."/>
        </authorList>
    </citation>
    <scope>NUCLEOTIDE SEQUENCE [LARGE SCALE GENOMIC DNA]</scope>
    <source>
        <tissue evidence="4">Leaf</tissue>
    </source>
</reference>
<dbReference type="GO" id="GO:0030691">
    <property type="term" value="C:Noc2p-Noc3p complex"/>
    <property type="evidence" value="ECO:0007669"/>
    <property type="project" value="TreeGrafter"/>
</dbReference>
<dbReference type="AlphaFoldDB" id="A0A835QS06"/>
<organism evidence="4 5">
    <name type="scientific">Vanilla planifolia</name>
    <name type="common">Vanilla</name>
    <dbReference type="NCBI Taxonomy" id="51239"/>
    <lineage>
        <taxon>Eukaryota</taxon>
        <taxon>Viridiplantae</taxon>
        <taxon>Streptophyta</taxon>
        <taxon>Embryophyta</taxon>
        <taxon>Tracheophyta</taxon>
        <taxon>Spermatophyta</taxon>
        <taxon>Magnoliopsida</taxon>
        <taxon>Liliopsida</taxon>
        <taxon>Asparagales</taxon>
        <taxon>Orchidaceae</taxon>
        <taxon>Vanilloideae</taxon>
        <taxon>Vanilleae</taxon>
        <taxon>Vanilla</taxon>
    </lineage>
</organism>
<comment type="similarity">
    <text evidence="2">Belongs to the NOC2 family.</text>
</comment>
<evidence type="ECO:0000313" key="4">
    <source>
        <dbReference type="EMBL" id="KAG0472782.1"/>
    </source>
</evidence>
<dbReference type="PANTHER" id="PTHR12687">
    <property type="entry name" value="NUCLEOLAR COMPLEX 2 AND RAD4-RELATED"/>
    <property type="match status" value="1"/>
</dbReference>
<evidence type="ECO:0000256" key="2">
    <source>
        <dbReference type="ARBA" id="ARBA00005907"/>
    </source>
</evidence>
<dbReference type="GO" id="GO:0030690">
    <property type="term" value="C:Noc1p-Noc2p complex"/>
    <property type="evidence" value="ECO:0007669"/>
    <property type="project" value="TreeGrafter"/>
</dbReference>
<evidence type="ECO:0000256" key="1">
    <source>
        <dbReference type="ARBA" id="ARBA00004123"/>
    </source>
</evidence>
<dbReference type="Proteomes" id="UP000636800">
    <property type="component" value="Chromosome 7"/>
</dbReference>
<dbReference type="GO" id="GO:0042273">
    <property type="term" value="P:ribosomal large subunit biogenesis"/>
    <property type="evidence" value="ECO:0007669"/>
    <property type="project" value="TreeGrafter"/>
</dbReference>
<dbReference type="EMBL" id="JADCNL010000007">
    <property type="protein sequence ID" value="KAG0472782.1"/>
    <property type="molecule type" value="Genomic_DNA"/>
</dbReference>